<dbReference type="HOGENOM" id="CLU_844389_0_0_11"/>
<dbReference type="Proteomes" id="UP000002247">
    <property type="component" value="Chromosome"/>
</dbReference>
<feature type="coiled-coil region" evidence="1">
    <location>
        <begin position="2"/>
        <end position="32"/>
    </location>
</feature>
<gene>
    <name evidence="2" type="ordered locus">Srot_1027</name>
</gene>
<sequence length="376" mass="39930">MQRWHDARLRELEEQEEDLRAEEQQRVVVARATAHGAAMGQSVPARPAAPSADSPQGVGLSRAVRVVGALAAQSGSHPGVGWAAGVFQVCGQVVLFATSNEGLGHIPAGVRWDQAVRLVFDPSAPLADAMGWQGLCNPARIVAGHCLRLAESRNGGVQLLAVASSEPIGDRVAEFVVARGAALAERVPPSGQGQSGAGVHRAEAVLPGTLAQAASLHPWQRWNAAKALLRDAARLGEVEKNYPKLSEMVRGFEAGFGDWGWIGPVREWARFLTREAQSRRVAEERLGPVSGGLMDEDTVLPAGGVAAYAAPFYAARVCAILEILLSAHAADRTLDAEELADTAYEHYSVAQDAESTRDVIGRGARDESEQLQGGWI</sequence>
<evidence type="ECO:0000313" key="3">
    <source>
        <dbReference type="Proteomes" id="UP000002247"/>
    </source>
</evidence>
<keyword evidence="3" id="KW-1185">Reference proteome</keyword>
<dbReference type="EMBL" id="CP001958">
    <property type="protein sequence ID" value="ADG97500.1"/>
    <property type="molecule type" value="Genomic_DNA"/>
</dbReference>
<reference evidence="2 3" key="1">
    <citation type="journal article" date="2010" name="Stand. Genomic Sci.">
        <title>Complete genome sequence of Segniliparus rotundus type strain (CDC 1076).</title>
        <authorList>
            <person name="Sikorski J."/>
            <person name="Lapidus A."/>
            <person name="Copeland A."/>
            <person name="Misra M."/>
            <person name="Glavina Del Rio T."/>
            <person name="Nolan M."/>
            <person name="Lucas S."/>
            <person name="Chen F."/>
            <person name="Tice H."/>
            <person name="Cheng J.F."/>
            <person name="Jando M."/>
            <person name="Schneider S."/>
            <person name="Bruce D."/>
            <person name="Goodwin L."/>
            <person name="Pitluck S."/>
            <person name="Liolios K."/>
            <person name="Mikhailova N."/>
            <person name="Pati A."/>
            <person name="Ivanova N."/>
            <person name="Mavromatis K."/>
            <person name="Chen A."/>
            <person name="Palaniappan K."/>
            <person name="Chertkov O."/>
            <person name="Land M."/>
            <person name="Hauser L."/>
            <person name="Chang Y.J."/>
            <person name="Jeffries C.D."/>
            <person name="Brettin T."/>
            <person name="Detter J.C."/>
            <person name="Han C."/>
            <person name="Rohde M."/>
            <person name="Goker M."/>
            <person name="Bristow J."/>
            <person name="Eisen J.A."/>
            <person name="Markowitz V."/>
            <person name="Hugenholtz P."/>
            <person name="Kyrpides N.C."/>
            <person name="Klenk H.P."/>
        </authorList>
    </citation>
    <scope>NUCLEOTIDE SEQUENCE [LARGE SCALE GENOMIC DNA]</scope>
    <source>
        <strain evidence="3">ATCC BAA-972 / CDC 1076 / CIP 108378 / DSM 44985 / JCM 13578</strain>
    </source>
</reference>
<evidence type="ECO:0000256" key="1">
    <source>
        <dbReference type="SAM" id="Coils"/>
    </source>
</evidence>
<dbReference type="AlphaFoldDB" id="D6ZEX6"/>
<name>D6ZEX6_SEGRD</name>
<keyword evidence="1" id="KW-0175">Coiled coil</keyword>
<proteinExistence type="predicted"/>
<evidence type="ECO:0000313" key="2">
    <source>
        <dbReference type="EMBL" id="ADG97500.1"/>
    </source>
</evidence>
<organism evidence="2 3">
    <name type="scientific">Segniliparus rotundus (strain ATCC BAA-972 / CDC 1076 / CIP 108378 / DSM 44985 / JCM 13578)</name>
    <dbReference type="NCBI Taxonomy" id="640132"/>
    <lineage>
        <taxon>Bacteria</taxon>
        <taxon>Bacillati</taxon>
        <taxon>Actinomycetota</taxon>
        <taxon>Actinomycetes</taxon>
        <taxon>Mycobacteriales</taxon>
        <taxon>Segniliparaceae</taxon>
        <taxon>Segniliparus</taxon>
    </lineage>
</organism>
<protein>
    <submittedName>
        <fullName evidence="2">Uncharacterized protein</fullName>
    </submittedName>
</protein>
<dbReference type="KEGG" id="srt:Srot_1027"/>
<accession>D6ZEX6</accession>